<keyword evidence="7" id="KW-1185">Reference proteome</keyword>
<sequence>MDILFYSLLLFLGTLLGSSLTLIFRKFPLGIGVSLSFSGSVMLVASFTSLIIPGMELGGFLLSALGISLGFAFMALIENLSPHEHVLKGYEGRIGALRTRRLALIVIGVTIHNIPEGLSVGSATLYSEEEGLKLALAIALQDIPEGLVVSLPMLAITGRTLIPVLMGVLSGGIESFFCLLGFYLLDLARVLLPLGLSFAGGAMIYVTVKEVFPEAFSEGKDFQVTLSFLTGFLLMLLLESII</sequence>
<dbReference type="Proteomes" id="UP000267841">
    <property type="component" value="Unassembled WGS sequence"/>
</dbReference>
<dbReference type="InterPro" id="IPR003689">
    <property type="entry name" value="ZIP"/>
</dbReference>
<feature type="transmembrane region" description="Helical" evidence="5">
    <location>
        <begin position="190"/>
        <end position="208"/>
    </location>
</feature>
<feature type="transmembrane region" description="Helical" evidence="5">
    <location>
        <begin position="220"/>
        <end position="238"/>
    </location>
</feature>
<evidence type="ECO:0000313" key="7">
    <source>
        <dbReference type="Proteomes" id="UP000267841"/>
    </source>
</evidence>
<evidence type="ECO:0000256" key="4">
    <source>
        <dbReference type="ARBA" id="ARBA00023136"/>
    </source>
</evidence>
<feature type="transmembrane region" description="Helical" evidence="5">
    <location>
        <begin position="59"/>
        <end position="77"/>
    </location>
</feature>
<accession>A0A497XST9</accession>
<dbReference type="PANTHER" id="PTHR11040">
    <property type="entry name" value="ZINC/IRON TRANSPORTER"/>
    <property type="match status" value="1"/>
</dbReference>
<evidence type="ECO:0000256" key="1">
    <source>
        <dbReference type="ARBA" id="ARBA00004141"/>
    </source>
</evidence>
<dbReference type="OrthoDB" id="9787346at2"/>
<evidence type="ECO:0000256" key="2">
    <source>
        <dbReference type="ARBA" id="ARBA00022692"/>
    </source>
</evidence>
<dbReference type="AlphaFoldDB" id="A0A497XST9"/>
<evidence type="ECO:0000313" key="6">
    <source>
        <dbReference type="EMBL" id="RLJ71230.1"/>
    </source>
</evidence>
<dbReference type="Pfam" id="PF02535">
    <property type="entry name" value="Zip"/>
    <property type="match status" value="1"/>
</dbReference>
<keyword evidence="4 5" id="KW-0472">Membrane</keyword>
<keyword evidence="2 5" id="KW-0812">Transmembrane</keyword>
<dbReference type="GO" id="GO:0005385">
    <property type="term" value="F:zinc ion transmembrane transporter activity"/>
    <property type="evidence" value="ECO:0007669"/>
    <property type="project" value="TreeGrafter"/>
</dbReference>
<reference evidence="6 7" key="1">
    <citation type="submission" date="2018-10" db="EMBL/GenBank/DDBJ databases">
        <title>Genomic Encyclopedia of Archaeal and Bacterial Type Strains, Phase II (KMG-II): from individual species to whole genera.</title>
        <authorList>
            <person name="Goeker M."/>
        </authorList>
    </citation>
    <scope>NUCLEOTIDE SEQUENCE [LARGE SCALE GENOMIC DNA]</scope>
    <source>
        <strain evidence="6 7">DSM 16510</strain>
    </source>
</reference>
<dbReference type="RefSeq" id="WP_121012289.1">
    <property type="nucleotide sequence ID" value="NZ_RCCJ01000001.1"/>
</dbReference>
<gene>
    <name evidence="6" type="ORF">BCF55_1529</name>
</gene>
<name>A0A497XST9_9AQUI</name>
<evidence type="ECO:0000256" key="5">
    <source>
        <dbReference type="SAM" id="Phobius"/>
    </source>
</evidence>
<dbReference type="EMBL" id="RCCJ01000001">
    <property type="protein sequence ID" value="RLJ71230.1"/>
    <property type="molecule type" value="Genomic_DNA"/>
</dbReference>
<proteinExistence type="predicted"/>
<feature type="transmembrane region" description="Helical" evidence="5">
    <location>
        <begin position="31"/>
        <end position="52"/>
    </location>
</feature>
<dbReference type="PANTHER" id="PTHR11040:SF70">
    <property type="entry name" value="OS05G0316100 PROTEIN"/>
    <property type="match status" value="1"/>
</dbReference>
<keyword evidence="3 5" id="KW-1133">Transmembrane helix</keyword>
<comment type="subcellular location">
    <subcellularLocation>
        <location evidence="1">Membrane</location>
        <topology evidence="1">Multi-pass membrane protein</topology>
    </subcellularLocation>
</comment>
<dbReference type="GO" id="GO:0016020">
    <property type="term" value="C:membrane"/>
    <property type="evidence" value="ECO:0007669"/>
    <property type="project" value="UniProtKB-SubCell"/>
</dbReference>
<protein>
    <submittedName>
        <fullName evidence="6">ZIP family zinc transporter</fullName>
    </submittedName>
</protein>
<organism evidence="6 7">
    <name type="scientific">Hydrogenivirga caldilitoris</name>
    <dbReference type="NCBI Taxonomy" id="246264"/>
    <lineage>
        <taxon>Bacteria</taxon>
        <taxon>Pseudomonadati</taxon>
        <taxon>Aquificota</taxon>
        <taxon>Aquificia</taxon>
        <taxon>Aquificales</taxon>
        <taxon>Aquificaceae</taxon>
        <taxon>Hydrogenivirga</taxon>
    </lineage>
</organism>
<feature type="transmembrane region" description="Helical" evidence="5">
    <location>
        <begin position="161"/>
        <end position="183"/>
    </location>
</feature>
<comment type="caution">
    <text evidence="6">The sequence shown here is derived from an EMBL/GenBank/DDBJ whole genome shotgun (WGS) entry which is preliminary data.</text>
</comment>
<evidence type="ECO:0000256" key="3">
    <source>
        <dbReference type="ARBA" id="ARBA00022989"/>
    </source>
</evidence>